<name>A0ABQ6C0C8_9NEIS</name>
<dbReference type="Pfam" id="PF12697">
    <property type="entry name" value="Abhydrolase_6"/>
    <property type="match status" value="1"/>
</dbReference>
<dbReference type="Proteomes" id="UP001156836">
    <property type="component" value="Unassembled WGS sequence"/>
</dbReference>
<keyword evidence="2" id="KW-0378">Hydrolase</keyword>
<dbReference type="RefSeq" id="WP_018748664.1">
    <property type="nucleotide sequence ID" value="NZ_BAABUF010000012.1"/>
</dbReference>
<evidence type="ECO:0000313" key="2">
    <source>
        <dbReference type="EMBL" id="GLS05439.1"/>
    </source>
</evidence>
<evidence type="ECO:0000313" key="3">
    <source>
        <dbReference type="Proteomes" id="UP001156836"/>
    </source>
</evidence>
<organism evidence="2 3">
    <name type="scientific">Chitiniphilus shinanonensis</name>
    <dbReference type="NCBI Taxonomy" id="553088"/>
    <lineage>
        <taxon>Bacteria</taxon>
        <taxon>Pseudomonadati</taxon>
        <taxon>Pseudomonadota</taxon>
        <taxon>Betaproteobacteria</taxon>
        <taxon>Neisseriales</taxon>
        <taxon>Chitinibacteraceae</taxon>
        <taxon>Chitiniphilus</taxon>
    </lineage>
</organism>
<sequence>MSKHHQLEILHRAPAPGAARNAPPLLFVHGAYVGAWCWEDTFLPYFAGLGYDCHALSLVGHAGSAGRERLDLCSIGDYLRDLADVAEKLAAPPVVIGHSLGGYLVQRHARKQPVAGVALLASVPPYGLGGSLAYMGLSAPHLLGALNRFQWHLGPDGLDYALLRELLFSPAMTRERLGAFAARAQPESTLALTELLMPQPWLLMGMPHDVPCLVLGAERDRIIPRADVLATARAWRVDAEFVDIGHALMVDSGWEQVAQRLANWLAVGFGGAR</sequence>
<accession>A0ABQ6C0C8</accession>
<reference evidence="3" key="1">
    <citation type="journal article" date="2019" name="Int. J. Syst. Evol. Microbiol.">
        <title>The Global Catalogue of Microorganisms (GCM) 10K type strain sequencing project: providing services to taxonomists for standard genome sequencing and annotation.</title>
        <authorList>
            <consortium name="The Broad Institute Genomics Platform"/>
            <consortium name="The Broad Institute Genome Sequencing Center for Infectious Disease"/>
            <person name="Wu L."/>
            <person name="Ma J."/>
        </authorList>
    </citation>
    <scope>NUCLEOTIDE SEQUENCE [LARGE SCALE GENOMIC DNA]</scope>
    <source>
        <strain evidence="3">NBRC 104970</strain>
    </source>
</reference>
<dbReference type="SUPFAM" id="SSF53474">
    <property type="entry name" value="alpha/beta-Hydrolases"/>
    <property type="match status" value="1"/>
</dbReference>
<proteinExistence type="predicted"/>
<feature type="domain" description="AB hydrolase-1" evidence="1">
    <location>
        <begin position="25"/>
        <end position="259"/>
    </location>
</feature>
<dbReference type="GO" id="GO:0016787">
    <property type="term" value="F:hydrolase activity"/>
    <property type="evidence" value="ECO:0007669"/>
    <property type="project" value="UniProtKB-KW"/>
</dbReference>
<dbReference type="EMBL" id="BSOZ01000046">
    <property type="protein sequence ID" value="GLS05439.1"/>
    <property type="molecule type" value="Genomic_DNA"/>
</dbReference>
<dbReference type="PANTHER" id="PTHR42886">
    <property type="entry name" value="RE40534P-RELATED"/>
    <property type="match status" value="1"/>
</dbReference>
<dbReference type="Gene3D" id="3.40.50.1820">
    <property type="entry name" value="alpha/beta hydrolase"/>
    <property type="match status" value="1"/>
</dbReference>
<protein>
    <submittedName>
        <fullName evidence="2">Alpha/beta hydrolase</fullName>
    </submittedName>
</protein>
<gene>
    <name evidence="2" type="ORF">GCM10007860_25920</name>
</gene>
<dbReference type="InterPro" id="IPR029058">
    <property type="entry name" value="AB_hydrolase_fold"/>
</dbReference>
<evidence type="ECO:0000259" key="1">
    <source>
        <dbReference type="Pfam" id="PF12697"/>
    </source>
</evidence>
<dbReference type="InterPro" id="IPR000073">
    <property type="entry name" value="AB_hydrolase_1"/>
</dbReference>
<keyword evidence="3" id="KW-1185">Reference proteome</keyword>
<comment type="caution">
    <text evidence="2">The sequence shown here is derived from an EMBL/GenBank/DDBJ whole genome shotgun (WGS) entry which is preliminary data.</text>
</comment>
<dbReference type="PANTHER" id="PTHR42886:SF42">
    <property type="entry name" value="ALPHA_BETA-HYDROLASES SUPERFAMILY PROTEIN"/>
    <property type="match status" value="1"/>
</dbReference>